<dbReference type="CDD" id="cd06503">
    <property type="entry name" value="ATP-synt_Fo_b"/>
    <property type="match status" value="1"/>
</dbReference>
<comment type="subcellular location">
    <subcellularLocation>
        <location evidence="1">Membrane</location>
        <topology evidence="1">Single-pass membrane protein</topology>
    </subcellularLocation>
</comment>
<evidence type="ECO:0000256" key="1">
    <source>
        <dbReference type="ARBA" id="ARBA00004167"/>
    </source>
</evidence>
<evidence type="ECO:0000256" key="6">
    <source>
        <dbReference type="ARBA" id="ARBA00022989"/>
    </source>
</evidence>
<dbReference type="GO" id="GO:0015078">
    <property type="term" value="F:proton transmembrane transporter activity"/>
    <property type="evidence" value="ECO:0007669"/>
    <property type="project" value="InterPro"/>
</dbReference>
<keyword evidence="4" id="KW-0812">Transmembrane</keyword>
<accession>A0A3B0R657</accession>
<dbReference type="EMBL" id="UOEC01000032">
    <property type="protein sequence ID" value="VAV87679.1"/>
    <property type="molecule type" value="Genomic_DNA"/>
</dbReference>
<keyword evidence="6" id="KW-1133">Transmembrane helix</keyword>
<evidence type="ECO:0000256" key="4">
    <source>
        <dbReference type="ARBA" id="ARBA00022692"/>
    </source>
</evidence>
<sequence>ARAEKIKQQLDEAQKLREEAQALLSEYERKRKDAEKEAESIVTQAKAEAETYAAETRAKLEDSMARRTKMAEDKIAQAEAEAVNEVRSAAAEVAIAAATSVLTDATKGSKGDKLIDDSIALIKTRLN</sequence>
<dbReference type="GO" id="GO:0016787">
    <property type="term" value="F:hydrolase activity"/>
    <property type="evidence" value="ECO:0007669"/>
    <property type="project" value="UniProtKB-KW"/>
</dbReference>
<keyword evidence="5" id="KW-0375">Hydrogen ion transport</keyword>
<evidence type="ECO:0000256" key="2">
    <source>
        <dbReference type="ARBA" id="ARBA00022448"/>
    </source>
</evidence>
<keyword evidence="3" id="KW-0138">CF(0)</keyword>
<dbReference type="Pfam" id="PF00430">
    <property type="entry name" value="ATP-synt_B"/>
    <property type="match status" value="1"/>
</dbReference>
<name>A0A3B0R657_9ZZZZ</name>
<evidence type="ECO:0000256" key="5">
    <source>
        <dbReference type="ARBA" id="ARBA00022781"/>
    </source>
</evidence>
<proteinExistence type="predicted"/>
<evidence type="ECO:0000256" key="9">
    <source>
        <dbReference type="ARBA" id="ARBA00025198"/>
    </source>
</evidence>
<dbReference type="GO" id="GO:0015986">
    <property type="term" value="P:proton motive force-driven ATP synthesis"/>
    <property type="evidence" value="ECO:0007669"/>
    <property type="project" value="InterPro"/>
</dbReference>
<feature type="non-terminal residue" evidence="11">
    <location>
        <position position="1"/>
    </location>
</feature>
<keyword evidence="8" id="KW-0472">Membrane</keyword>
<keyword evidence="11" id="KW-0378">Hydrolase</keyword>
<keyword evidence="10" id="KW-0175">Coiled coil</keyword>
<protein>
    <submittedName>
        <fullName evidence="11">ATP synthase F0 sector subunit b</fullName>
        <ecNumber evidence="11">3.6.3.14</ecNumber>
    </submittedName>
</protein>
<evidence type="ECO:0000256" key="8">
    <source>
        <dbReference type="ARBA" id="ARBA00023136"/>
    </source>
</evidence>
<dbReference type="GO" id="GO:0045259">
    <property type="term" value="C:proton-transporting ATP synthase complex"/>
    <property type="evidence" value="ECO:0007669"/>
    <property type="project" value="UniProtKB-KW"/>
</dbReference>
<dbReference type="InterPro" id="IPR002146">
    <property type="entry name" value="ATP_synth_b/b'su_bac/chlpt"/>
</dbReference>
<dbReference type="AlphaFoldDB" id="A0A3B0R657"/>
<evidence type="ECO:0000256" key="10">
    <source>
        <dbReference type="SAM" id="Coils"/>
    </source>
</evidence>
<keyword evidence="2" id="KW-0813">Transport</keyword>
<reference evidence="11" key="1">
    <citation type="submission" date="2018-06" db="EMBL/GenBank/DDBJ databases">
        <authorList>
            <person name="Zhirakovskaya E."/>
        </authorList>
    </citation>
    <scope>NUCLEOTIDE SEQUENCE</scope>
</reference>
<evidence type="ECO:0000256" key="7">
    <source>
        <dbReference type="ARBA" id="ARBA00023065"/>
    </source>
</evidence>
<keyword evidence="7" id="KW-0406">Ion transport</keyword>
<evidence type="ECO:0000313" key="11">
    <source>
        <dbReference type="EMBL" id="VAV87679.1"/>
    </source>
</evidence>
<evidence type="ECO:0000256" key="3">
    <source>
        <dbReference type="ARBA" id="ARBA00022547"/>
    </source>
</evidence>
<feature type="coiled-coil region" evidence="10">
    <location>
        <begin position="3"/>
        <end position="81"/>
    </location>
</feature>
<gene>
    <name evidence="11" type="ORF">MNBD_ALPHA08-983</name>
</gene>
<dbReference type="EC" id="3.6.3.14" evidence="11"/>
<organism evidence="11">
    <name type="scientific">hydrothermal vent metagenome</name>
    <dbReference type="NCBI Taxonomy" id="652676"/>
    <lineage>
        <taxon>unclassified sequences</taxon>
        <taxon>metagenomes</taxon>
        <taxon>ecological metagenomes</taxon>
    </lineage>
</organism>
<comment type="function">
    <text evidence="9">F(1)F(0) ATP synthase produces ATP from ADP in the presence of a proton or sodium gradient. F-type ATPases consist of two structural domains, F(1) containing the extramembraneous catalytic core and F(0) containing the membrane proton channel, linked together by a central stalk and a peripheral stalk. During catalysis, ATP synthesis in the catalytic domain of F(1) is coupled via a rotary mechanism of the central stalk subunits to proton translocation.</text>
</comment>